<reference evidence="3" key="1">
    <citation type="journal article" date="2021" name="New Phytol.">
        <title>Evolutionary innovations through gain and loss of genes in the ectomycorrhizal Boletales.</title>
        <authorList>
            <person name="Wu G."/>
            <person name="Miyauchi S."/>
            <person name="Morin E."/>
            <person name="Kuo A."/>
            <person name="Drula E."/>
            <person name="Varga T."/>
            <person name="Kohler A."/>
            <person name="Feng B."/>
            <person name="Cao Y."/>
            <person name="Lipzen A."/>
            <person name="Daum C."/>
            <person name="Hundley H."/>
            <person name="Pangilinan J."/>
            <person name="Johnson J."/>
            <person name="Barry K."/>
            <person name="LaButti K."/>
            <person name="Ng V."/>
            <person name="Ahrendt S."/>
            <person name="Min B."/>
            <person name="Choi I.G."/>
            <person name="Park H."/>
            <person name="Plett J.M."/>
            <person name="Magnuson J."/>
            <person name="Spatafora J.W."/>
            <person name="Nagy L.G."/>
            <person name="Henrissat B."/>
            <person name="Grigoriev I.V."/>
            <person name="Yang Z.L."/>
            <person name="Xu J."/>
            <person name="Martin F.M."/>
        </authorList>
    </citation>
    <scope>NUCLEOTIDE SEQUENCE</scope>
    <source>
        <strain evidence="3">KKN 215</strain>
    </source>
</reference>
<accession>A0A8K0UXJ8</accession>
<dbReference type="AlphaFoldDB" id="A0A8K0UXJ8"/>
<feature type="compositionally biased region" description="Basic residues" evidence="1">
    <location>
        <begin position="9"/>
        <end position="25"/>
    </location>
</feature>
<feature type="region of interest" description="Disordered" evidence="1">
    <location>
        <begin position="340"/>
        <end position="426"/>
    </location>
</feature>
<keyword evidence="2" id="KW-0812">Transmembrane</keyword>
<comment type="caution">
    <text evidence="3">The sequence shown here is derived from an EMBL/GenBank/DDBJ whole genome shotgun (WGS) entry which is preliminary data.</text>
</comment>
<feature type="compositionally biased region" description="Polar residues" evidence="1">
    <location>
        <begin position="410"/>
        <end position="420"/>
    </location>
</feature>
<organism evidence="3 4">
    <name type="scientific">Cristinia sonorae</name>
    <dbReference type="NCBI Taxonomy" id="1940300"/>
    <lineage>
        <taxon>Eukaryota</taxon>
        <taxon>Fungi</taxon>
        <taxon>Dikarya</taxon>
        <taxon>Basidiomycota</taxon>
        <taxon>Agaricomycotina</taxon>
        <taxon>Agaricomycetes</taxon>
        <taxon>Agaricomycetidae</taxon>
        <taxon>Agaricales</taxon>
        <taxon>Pleurotineae</taxon>
        <taxon>Stephanosporaceae</taxon>
        <taxon>Cristinia</taxon>
    </lineage>
</organism>
<gene>
    <name evidence="3" type="ORF">BXZ70DRAFT_916005</name>
</gene>
<feature type="compositionally biased region" description="Polar residues" evidence="1">
    <location>
        <begin position="246"/>
        <end position="266"/>
    </location>
</feature>
<keyword evidence="2" id="KW-1133">Transmembrane helix</keyword>
<keyword evidence="2" id="KW-0472">Membrane</keyword>
<dbReference type="OrthoDB" id="2983908at2759"/>
<keyword evidence="4" id="KW-1185">Reference proteome</keyword>
<evidence type="ECO:0000256" key="2">
    <source>
        <dbReference type="SAM" id="Phobius"/>
    </source>
</evidence>
<sequence>MASFDPKDKHSKHKPDKTRYQKTKQKSVDYGPNLQPNNSDSKKPAKKKVIHGSTKPKQLASDVGVNAVPNPAPENLVTQTYIFSTATFIHTAVGVLPASPTATAGFSPLPPLASFAVTSAVLATYTAQTSLSYPLTPQPTPTVLSPAAQASPSNSVKHMPVTEIIVIAISGAFVVFGIIATIWVCNRPRKRKHPVPSLPIFQEDTYIEEKQELDDESLFGGKERTSARPGSNGILWTWTQYPHVSMSNKSSAKSDNSVTTSTTARRMSSVLGGKTGYPFDGRGGTTAQHPQTQGSALQQQLQAALAKAANRVSTMSASIYPASPQSNAGYTDIGIAMTSGTTDLPIPSGLQRKDSKGGKRRSVTALAYSDDHAPSNSRAYGASLSVPKPTLGSQSSSSGGRMPVKGPYAPTSSMRSSTSLARVPSASRRSVANFEATQYPLPLQSPTIKSDARRERDTQALTSALGLTSPPPPPSPQTTIHPDDSITLAGDRRRSRSMGHSRQRSSFMSPTMEASARLGNLMLAELPSSSMASLPSSRAVPAANGGANNKSSRIPTRKRTDDKPPRVPSPPPLPSLAQMALAHHNPDDYVDYRSPTYSIYGLYEADRKSRNPGDGNY</sequence>
<dbReference type="EMBL" id="JAEVFJ010000002">
    <property type="protein sequence ID" value="KAH8107005.1"/>
    <property type="molecule type" value="Genomic_DNA"/>
</dbReference>
<feature type="region of interest" description="Disordered" evidence="1">
    <location>
        <begin position="1"/>
        <end position="64"/>
    </location>
</feature>
<evidence type="ECO:0008006" key="5">
    <source>
        <dbReference type="Google" id="ProtNLM"/>
    </source>
</evidence>
<feature type="compositionally biased region" description="Basic residues" evidence="1">
    <location>
        <begin position="493"/>
        <end position="503"/>
    </location>
</feature>
<evidence type="ECO:0000256" key="1">
    <source>
        <dbReference type="SAM" id="MobiDB-lite"/>
    </source>
</evidence>
<protein>
    <recommendedName>
        <fullName evidence="5">Transmembrane protein</fullName>
    </recommendedName>
</protein>
<proteinExistence type="predicted"/>
<feature type="region of interest" description="Disordered" evidence="1">
    <location>
        <begin position="532"/>
        <end position="591"/>
    </location>
</feature>
<feature type="compositionally biased region" description="Polar residues" evidence="1">
    <location>
        <begin position="285"/>
        <end position="294"/>
    </location>
</feature>
<feature type="transmembrane region" description="Helical" evidence="2">
    <location>
        <begin position="164"/>
        <end position="185"/>
    </location>
</feature>
<dbReference type="Proteomes" id="UP000813824">
    <property type="component" value="Unassembled WGS sequence"/>
</dbReference>
<evidence type="ECO:0000313" key="3">
    <source>
        <dbReference type="EMBL" id="KAH8107005.1"/>
    </source>
</evidence>
<name>A0A8K0UXJ8_9AGAR</name>
<feature type="region of interest" description="Disordered" evidence="1">
    <location>
        <begin position="246"/>
        <end position="294"/>
    </location>
</feature>
<evidence type="ECO:0000313" key="4">
    <source>
        <dbReference type="Proteomes" id="UP000813824"/>
    </source>
</evidence>
<feature type="region of interest" description="Disordered" evidence="1">
    <location>
        <begin position="464"/>
        <end position="510"/>
    </location>
</feature>